<evidence type="ECO:0000259" key="1">
    <source>
        <dbReference type="Pfam" id="PF01797"/>
    </source>
</evidence>
<sequence>MSWPDTESETLRDIGDRNRSSTFISIATIYYSFLFFKKTNTQVHLFVSSTSAYAPQFVVNQLKGSTSRTLRQRRRWLRSRRQHSGPVPITLAVWERSHLILLGILFPNGARGKESA</sequence>
<protein>
    <recommendedName>
        <fullName evidence="1">Transposase IS200-like domain-containing protein</fullName>
    </recommendedName>
</protein>
<dbReference type="Gene3D" id="3.30.70.1290">
    <property type="entry name" value="Transposase IS200-like"/>
    <property type="match status" value="1"/>
</dbReference>
<dbReference type="GO" id="GO:0004803">
    <property type="term" value="F:transposase activity"/>
    <property type="evidence" value="ECO:0007669"/>
    <property type="project" value="InterPro"/>
</dbReference>
<name>A0A372MFX3_9SPIR</name>
<dbReference type="GO" id="GO:0003677">
    <property type="term" value="F:DNA binding"/>
    <property type="evidence" value="ECO:0007669"/>
    <property type="project" value="InterPro"/>
</dbReference>
<dbReference type="EMBL" id="QUWK01000007">
    <property type="protein sequence ID" value="RFU94687.1"/>
    <property type="molecule type" value="Genomic_DNA"/>
</dbReference>
<keyword evidence="3" id="KW-1185">Reference proteome</keyword>
<dbReference type="SUPFAM" id="SSF143422">
    <property type="entry name" value="Transposase IS200-like"/>
    <property type="match status" value="1"/>
</dbReference>
<dbReference type="InterPro" id="IPR002686">
    <property type="entry name" value="Transposase_17"/>
</dbReference>
<dbReference type="InterPro" id="IPR036515">
    <property type="entry name" value="Transposase_17_sf"/>
</dbReference>
<comment type="caution">
    <text evidence="2">The sequence shown here is derived from an EMBL/GenBank/DDBJ whole genome shotgun (WGS) entry which is preliminary data.</text>
</comment>
<feature type="domain" description="Transposase IS200-like" evidence="1">
    <location>
        <begin position="42"/>
        <end position="80"/>
    </location>
</feature>
<dbReference type="RefSeq" id="WP_117330354.1">
    <property type="nucleotide sequence ID" value="NZ_QUWK01000007.1"/>
</dbReference>
<dbReference type="Pfam" id="PF01797">
    <property type="entry name" value="Y1_Tnp"/>
    <property type="match status" value="1"/>
</dbReference>
<evidence type="ECO:0000313" key="3">
    <source>
        <dbReference type="Proteomes" id="UP000264002"/>
    </source>
</evidence>
<organism evidence="2 3">
    <name type="scientific">Sphaerochaeta halotolerans</name>
    <dbReference type="NCBI Taxonomy" id="2293840"/>
    <lineage>
        <taxon>Bacteria</taxon>
        <taxon>Pseudomonadati</taxon>
        <taxon>Spirochaetota</taxon>
        <taxon>Spirochaetia</taxon>
        <taxon>Spirochaetales</taxon>
        <taxon>Sphaerochaetaceae</taxon>
        <taxon>Sphaerochaeta</taxon>
    </lineage>
</organism>
<evidence type="ECO:0000313" key="2">
    <source>
        <dbReference type="EMBL" id="RFU94687.1"/>
    </source>
</evidence>
<proteinExistence type="predicted"/>
<reference evidence="3" key="1">
    <citation type="submission" date="2018-08" db="EMBL/GenBank/DDBJ databases">
        <authorList>
            <person name="Grouzdev D.S."/>
            <person name="Krutkina M.S."/>
        </authorList>
    </citation>
    <scope>NUCLEOTIDE SEQUENCE [LARGE SCALE GENOMIC DNA]</scope>
    <source>
        <strain evidence="3">4-11</strain>
    </source>
</reference>
<dbReference type="GO" id="GO:0006313">
    <property type="term" value="P:DNA transposition"/>
    <property type="evidence" value="ECO:0007669"/>
    <property type="project" value="InterPro"/>
</dbReference>
<dbReference type="Proteomes" id="UP000264002">
    <property type="component" value="Unassembled WGS sequence"/>
</dbReference>
<dbReference type="AlphaFoldDB" id="A0A372MFX3"/>
<reference evidence="2 3" key="2">
    <citation type="submission" date="2018-09" db="EMBL/GenBank/DDBJ databases">
        <title>Genome of Sphaerochaeta halotolerans strain 4-11.</title>
        <authorList>
            <person name="Nazina T.N."/>
            <person name="Sokolova D.S."/>
        </authorList>
    </citation>
    <scope>NUCLEOTIDE SEQUENCE [LARGE SCALE GENOMIC DNA]</scope>
    <source>
        <strain evidence="2 3">4-11</strain>
    </source>
</reference>
<accession>A0A372MFX3</accession>
<gene>
    <name evidence="2" type="ORF">DYP60_07455</name>
</gene>